<organism evidence="1 2">
    <name type="scientific">Enterocloster clostridioformis</name>
    <dbReference type="NCBI Taxonomy" id="1531"/>
    <lineage>
        <taxon>Bacteria</taxon>
        <taxon>Bacillati</taxon>
        <taxon>Bacillota</taxon>
        <taxon>Clostridia</taxon>
        <taxon>Lachnospirales</taxon>
        <taxon>Lachnospiraceae</taxon>
        <taxon>Enterocloster</taxon>
    </lineage>
</organism>
<evidence type="ECO:0000313" key="1">
    <source>
        <dbReference type="EMBL" id="CUO34789.1"/>
    </source>
</evidence>
<proteinExistence type="predicted"/>
<gene>
    <name evidence="1" type="ORF">ERS852480_00922</name>
</gene>
<name>A0A174EEE5_9FIRM</name>
<accession>A0A174EEE5</accession>
<protein>
    <submittedName>
        <fullName evidence="1">Uncharacterized protein</fullName>
    </submittedName>
</protein>
<reference evidence="1 2" key="1">
    <citation type="submission" date="2015-09" db="EMBL/GenBank/DDBJ databases">
        <authorList>
            <consortium name="Pathogen Informatics"/>
        </authorList>
    </citation>
    <scope>NUCLEOTIDE SEQUENCE [LARGE SCALE GENOMIC DNA]</scope>
    <source>
        <strain evidence="1 2">2789STDY5834865</strain>
    </source>
</reference>
<dbReference type="Proteomes" id="UP000095512">
    <property type="component" value="Unassembled WGS sequence"/>
</dbReference>
<dbReference type="AlphaFoldDB" id="A0A174EEE5"/>
<evidence type="ECO:0000313" key="2">
    <source>
        <dbReference type="Proteomes" id="UP000095512"/>
    </source>
</evidence>
<dbReference type="RefSeq" id="WP_022200478.1">
    <property type="nucleotide sequence ID" value="NZ_CATYWZ010000005.1"/>
</dbReference>
<sequence length="74" mass="8791">MEIHADDPIDLTGLNKRDIRDIKRSMVIERQKLEQFGFDTETNECMMSAIYRALIVCKKINKEKYTPKKYKKPL</sequence>
<dbReference type="EMBL" id="CZAB01000005">
    <property type="protein sequence ID" value="CUO34789.1"/>
    <property type="molecule type" value="Genomic_DNA"/>
</dbReference>